<comment type="similarity">
    <text evidence="2 12">Belongs to the amiloride-sensitive sodium channel (TC 1.A.6) family.</text>
</comment>
<protein>
    <recommendedName>
        <fullName evidence="15">Sodium channel protein Nach</fullName>
    </recommendedName>
</protein>
<keyword evidence="9" id="KW-0472">Membrane</keyword>
<keyword evidence="11 12" id="KW-0407">Ion channel</keyword>
<keyword evidence="8 12" id="KW-0406">Ion transport</keyword>
<evidence type="ECO:0000256" key="8">
    <source>
        <dbReference type="ARBA" id="ARBA00023065"/>
    </source>
</evidence>
<evidence type="ECO:0000256" key="11">
    <source>
        <dbReference type="ARBA" id="ARBA00023303"/>
    </source>
</evidence>
<reference evidence="13" key="1">
    <citation type="journal article" date="2021" name="G3 (Bethesda)">
        <title>Genome and transcriptome analysis of the beet armyworm Spodoptera exigua reveals targets for pest control. .</title>
        <authorList>
            <person name="Simon S."/>
            <person name="Breeschoten T."/>
            <person name="Jansen H.J."/>
            <person name="Dirks R.P."/>
            <person name="Schranz M.E."/>
            <person name="Ros V.I.D."/>
        </authorList>
    </citation>
    <scope>NUCLEOTIDE SEQUENCE</scope>
    <source>
        <strain evidence="13">TB_SE_WUR_2020</strain>
    </source>
</reference>
<evidence type="ECO:0000313" key="13">
    <source>
        <dbReference type="EMBL" id="KAH9630774.1"/>
    </source>
</evidence>
<evidence type="ECO:0000256" key="2">
    <source>
        <dbReference type="ARBA" id="ARBA00007193"/>
    </source>
</evidence>
<dbReference type="Proteomes" id="UP000814243">
    <property type="component" value="Unassembled WGS sequence"/>
</dbReference>
<comment type="caution">
    <text evidence="13">The sequence shown here is derived from an EMBL/GenBank/DDBJ whole genome shotgun (WGS) entry which is preliminary data.</text>
</comment>
<proteinExistence type="inferred from homology"/>
<evidence type="ECO:0000256" key="5">
    <source>
        <dbReference type="ARBA" id="ARBA00022692"/>
    </source>
</evidence>
<evidence type="ECO:0000313" key="14">
    <source>
        <dbReference type="Proteomes" id="UP000814243"/>
    </source>
</evidence>
<organism evidence="13 14">
    <name type="scientific">Spodoptera exigua</name>
    <name type="common">Beet armyworm</name>
    <name type="synonym">Noctua fulgens</name>
    <dbReference type="NCBI Taxonomy" id="7107"/>
    <lineage>
        <taxon>Eukaryota</taxon>
        <taxon>Metazoa</taxon>
        <taxon>Ecdysozoa</taxon>
        <taxon>Arthropoda</taxon>
        <taxon>Hexapoda</taxon>
        <taxon>Insecta</taxon>
        <taxon>Pterygota</taxon>
        <taxon>Neoptera</taxon>
        <taxon>Endopterygota</taxon>
        <taxon>Lepidoptera</taxon>
        <taxon>Glossata</taxon>
        <taxon>Ditrysia</taxon>
        <taxon>Noctuoidea</taxon>
        <taxon>Noctuidae</taxon>
        <taxon>Amphipyrinae</taxon>
        <taxon>Spodoptera</taxon>
    </lineage>
</organism>
<keyword evidence="3 12" id="KW-0813">Transport</keyword>
<evidence type="ECO:0000256" key="4">
    <source>
        <dbReference type="ARBA" id="ARBA00022461"/>
    </source>
</evidence>
<dbReference type="EMBL" id="JACEFF010000810">
    <property type="protein sequence ID" value="KAH9630774.1"/>
    <property type="molecule type" value="Genomic_DNA"/>
</dbReference>
<keyword evidence="7" id="KW-0915">Sodium</keyword>
<dbReference type="Pfam" id="PF00858">
    <property type="entry name" value="ASC"/>
    <property type="match status" value="1"/>
</dbReference>
<dbReference type="AlphaFoldDB" id="A0A922M6J1"/>
<name>A0A922M6J1_SPOEX</name>
<evidence type="ECO:0000256" key="9">
    <source>
        <dbReference type="ARBA" id="ARBA00023136"/>
    </source>
</evidence>
<keyword evidence="6" id="KW-1133">Transmembrane helix</keyword>
<comment type="subcellular location">
    <subcellularLocation>
        <location evidence="1">Membrane</location>
        <topology evidence="1">Multi-pass membrane protein</topology>
    </subcellularLocation>
</comment>
<accession>A0A922M6J1</accession>
<keyword evidence="4 12" id="KW-0894">Sodium channel</keyword>
<evidence type="ECO:0000256" key="3">
    <source>
        <dbReference type="ARBA" id="ARBA00022448"/>
    </source>
</evidence>
<keyword evidence="5 12" id="KW-0812">Transmembrane</keyword>
<dbReference type="GO" id="GO:0016020">
    <property type="term" value="C:membrane"/>
    <property type="evidence" value="ECO:0007669"/>
    <property type="project" value="UniProtKB-SubCell"/>
</dbReference>
<evidence type="ECO:0000256" key="12">
    <source>
        <dbReference type="RuleBase" id="RU000679"/>
    </source>
</evidence>
<dbReference type="InterPro" id="IPR001873">
    <property type="entry name" value="ENaC"/>
</dbReference>
<gene>
    <name evidence="13" type="ORF">HF086_001002</name>
</gene>
<feature type="non-terminal residue" evidence="13">
    <location>
        <position position="1"/>
    </location>
</feature>
<evidence type="ECO:0000256" key="7">
    <source>
        <dbReference type="ARBA" id="ARBA00023053"/>
    </source>
</evidence>
<evidence type="ECO:0000256" key="1">
    <source>
        <dbReference type="ARBA" id="ARBA00004141"/>
    </source>
</evidence>
<dbReference type="Gene3D" id="1.10.287.820">
    <property type="entry name" value="Acid-sensing ion channel domain"/>
    <property type="match status" value="1"/>
</dbReference>
<dbReference type="GO" id="GO:0005272">
    <property type="term" value="F:sodium channel activity"/>
    <property type="evidence" value="ECO:0007669"/>
    <property type="project" value="UniProtKB-KW"/>
</dbReference>
<keyword evidence="10 12" id="KW-0739">Sodium transport</keyword>
<evidence type="ECO:0008006" key="15">
    <source>
        <dbReference type="Google" id="ProtNLM"/>
    </source>
</evidence>
<sequence length="273" mass="31667">YPKMNKLKNITLRKMEEILQHMGQLINFEKKPSNFADNKLIDDYDKLFGSETVNIMKAVSSLVLCIPTNISKRQCLFHTELSQTFNNIYSYSTCITRCRIETVQTLCKCTPYFLPSTSRLPTCTLKHLNCLHKYTEKLLYLYPRDSEGNEALKEELTVSMYCPNCWPDCELTDHSIKSYKINFLRTGASGFSNSFLSGVDLTNKSIINIFQPTGEGILHRLDVVSYWYEILSNIGSFAGVMMGMGIFTFVEIIYFILIRIFQIMYYNYVKYNK</sequence>
<evidence type="ECO:0000256" key="10">
    <source>
        <dbReference type="ARBA" id="ARBA00023201"/>
    </source>
</evidence>
<evidence type="ECO:0000256" key="6">
    <source>
        <dbReference type="ARBA" id="ARBA00022989"/>
    </source>
</evidence>